<organism evidence="1 2">
    <name type="scientific">Nodularia spumigena UHCC 0039</name>
    <dbReference type="NCBI Taxonomy" id="1914872"/>
    <lineage>
        <taxon>Bacteria</taxon>
        <taxon>Bacillati</taxon>
        <taxon>Cyanobacteriota</taxon>
        <taxon>Cyanophyceae</taxon>
        <taxon>Nostocales</taxon>
        <taxon>Nodulariaceae</taxon>
        <taxon>Nodularia</taxon>
    </lineage>
</organism>
<protein>
    <submittedName>
        <fullName evidence="1">Uncharacterized protein</fullName>
    </submittedName>
</protein>
<dbReference type="Proteomes" id="UP000244056">
    <property type="component" value="Chromosome"/>
</dbReference>
<evidence type="ECO:0000313" key="1">
    <source>
        <dbReference type="EMBL" id="AVZ31080.1"/>
    </source>
</evidence>
<dbReference type="KEGG" id="nsp:BMF81_03428"/>
<accession>A0A2S0Q9T8</accession>
<dbReference type="EMBL" id="CP020114">
    <property type="protein sequence ID" value="AVZ31080.1"/>
    <property type="molecule type" value="Genomic_DNA"/>
</dbReference>
<reference evidence="1 2" key="1">
    <citation type="submission" date="2017-03" db="EMBL/GenBank/DDBJ databases">
        <title>Comparative genomics of the toxic Baltic Sea cyanobacteria Nodularia spumigena UHCC 0039 and its response on varying salinity.</title>
        <authorList>
            <person name="Teikari J.E."/>
        </authorList>
    </citation>
    <scope>NUCLEOTIDE SEQUENCE [LARGE SCALE GENOMIC DNA]</scope>
    <source>
        <strain evidence="1 2">UHCC 0039</strain>
    </source>
</reference>
<sequence>MLSPPYILLLLCDSEGDCQISDPKQGDKVIFSSNNYDVLTNMSVAINGRELILPYRFSCMFNP</sequence>
<gene>
    <name evidence="1" type="ORF">BMF81_03428</name>
</gene>
<dbReference type="AlphaFoldDB" id="A0A2S0Q9T8"/>
<evidence type="ECO:0000313" key="2">
    <source>
        <dbReference type="Proteomes" id="UP000244056"/>
    </source>
</evidence>
<name>A0A2S0Q9T8_NODSP</name>
<proteinExistence type="predicted"/>